<proteinExistence type="predicted"/>
<protein>
    <submittedName>
        <fullName evidence="1">Uncharacterized protein</fullName>
    </submittedName>
</protein>
<keyword evidence="2" id="KW-1185">Reference proteome</keyword>
<organism evidence="1 2">
    <name type="scientific">Cardiocondyla obscurior</name>
    <dbReference type="NCBI Taxonomy" id="286306"/>
    <lineage>
        <taxon>Eukaryota</taxon>
        <taxon>Metazoa</taxon>
        <taxon>Ecdysozoa</taxon>
        <taxon>Arthropoda</taxon>
        <taxon>Hexapoda</taxon>
        <taxon>Insecta</taxon>
        <taxon>Pterygota</taxon>
        <taxon>Neoptera</taxon>
        <taxon>Endopterygota</taxon>
        <taxon>Hymenoptera</taxon>
        <taxon>Apocrita</taxon>
        <taxon>Aculeata</taxon>
        <taxon>Formicoidea</taxon>
        <taxon>Formicidae</taxon>
        <taxon>Myrmicinae</taxon>
        <taxon>Cardiocondyla</taxon>
    </lineage>
</organism>
<dbReference type="EMBL" id="JADYXP020000004">
    <property type="protein sequence ID" value="KAL0126044.1"/>
    <property type="molecule type" value="Genomic_DNA"/>
</dbReference>
<dbReference type="Proteomes" id="UP001430953">
    <property type="component" value="Unassembled WGS sequence"/>
</dbReference>
<gene>
    <name evidence="1" type="ORF">PUN28_004856</name>
</gene>
<dbReference type="AlphaFoldDB" id="A0AAW2GGS3"/>
<evidence type="ECO:0000313" key="1">
    <source>
        <dbReference type="EMBL" id="KAL0126044.1"/>
    </source>
</evidence>
<reference evidence="1 2" key="1">
    <citation type="submission" date="2023-03" db="EMBL/GenBank/DDBJ databases">
        <title>High recombination rates correlate with genetic variation in Cardiocondyla obscurior ants.</title>
        <authorList>
            <person name="Errbii M."/>
        </authorList>
    </citation>
    <scope>NUCLEOTIDE SEQUENCE [LARGE SCALE GENOMIC DNA]</scope>
    <source>
        <strain evidence="1">Alpha-2009</strain>
        <tissue evidence="1">Whole body</tissue>
    </source>
</reference>
<evidence type="ECO:0000313" key="2">
    <source>
        <dbReference type="Proteomes" id="UP001430953"/>
    </source>
</evidence>
<accession>A0AAW2GGS3</accession>
<comment type="caution">
    <text evidence="1">The sequence shown here is derived from an EMBL/GenBank/DDBJ whole genome shotgun (WGS) entry which is preliminary data.</text>
</comment>
<sequence length="88" mass="10641">MLVCKIDIFEVKIHKNSNFLFRKSSLCYKNIEIFLLIQQFKFKRIKSERIYEFMEFLSCNLLHTPCCTLEYIPPGIVTCFERHTVKDR</sequence>
<name>A0AAW2GGS3_9HYME</name>